<comment type="caution">
    <text evidence="1">The sequence shown here is derived from an EMBL/GenBank/DDBJ whole genome shotgun (WGS) entry which is preliminary data.</text>
</comment>
<dbReference type="EMBL" id="JABMOJ010000002">
    <property type="protein sequence ID" value="NQV63724.1"/>
    <property type="molecule type" value="Genomic_DNA"/>
</dbReference>
<protein>
    <submittedName>
        <fullName evidence="1">DUF1643 domain-containing protein</fullName>
    </submittedName>
</protein>
<name>A0A972VT15_9GAMM</name>
<reference evidence="1" key="1">
    <citation type="submission" date="2020-05" db="EMBL/GenBank/DDBJ databases">
        <title>Sulfur intermediates as new biogeochemical hubs in an aquatic model microbial ecosystem.</title>
        <authorList>
            <person name="Vigneron A."/>
        </authorList>
    </citation>
    <scope>NUCLEOTIDE SEQUENCE</scope>
    <source>
        <strain evidence="1">Bin.250</strain>
    </source>
</reference>
<dbReference type="Proteomes" id="UP000754644">
    <property type="component" value="Unassembled WGS sequence"/>
</dbReference>
<proteinExistence type="predicted"/>
<organism evidence="1 2">
    <name type="scientific">SAR86 cluster bacterium</name>
    <dbReference type="NCBI Taxonomy" id="2030880"/>
    <lineage>
        <taxon>Bacteria</taxon>
        <taxon>Pseudomonadati</taxon>
        <taxon>Pseudomonadota</taxon>
        <taxon>Gammaproteobacteria</taxon>
        <taxon>SAR86 cluster</taxon>
    </lineage>
</organism>
<accession>A0A972VT15</accession>
<gene>
    <name evidence="1" type="ORF">HQ497_00035</name>
</gene>
<sequence>MKNTASLSRCRQYRYALWRTWDDTLGSVMFVGLNPSTADETADDPTLVRCMNYARSWGYGGVCMANLFAYRATEPTDMKAADEPIGRQNNRWLARLAGESTLLVAAWGNDGGYLNRSHKVRRLLPGMHCLAINKTGEPAHPLYQKASLTPVPLQG</sequence>
<dbReference type="AlphaFoldDB" id="A0A972VT15"/>
<dbReference type="Pfam" id="PF07799">
    <property type="entry name" value="DUF1643"/>
    <property type="match status" value="1"/>
</dbReference>
<evidence type="ECO:0000313" key="2">
    <source>
        <dbReference type="Proteomes" id="UP000754644"/>
    </source>
</evidence>
<evidence type="ECO:0000313" key="1">
    <source>
        <dbReference type="EMBL" id="NQV63724.1"/>
    </source>
</evidence>
<dbReference type="InterPro" id="IPR012441">
    <property type="entry name" value="DUF1643"/>
</dbReference>